<proteinExistence type="predicted"/>
<comment type="caution">
    <text evidence="1">The sequence shown here is derived from an EMBL/GenBank/DDBJ whole genome shotgun (WGS) entry which is preliminary data.</text>
</comment>
<organism evidence="1 2">
    <name type="scientific">Actinomadura fulvescens</name>
    <dbReference type="NCBI Taxonomy" id="46160"/>
    <lineage>
        <taxon>Bacteria</taxon>
        <taxon>Bacillati</taxon>
        <taxon>Actinomycetota</taxon>
        <taxon>Actinomycetes</taxon>
        <taxon>Streptosporangiales</taxon>
        <taxon>Thermomonosporaceae</taxon>
        <taxon>Actinomadura</taxon>
    </lineage>
</organism>
<accession>A0ABN3Q798</accession>
<protein>
    <submittedName>
        <fullName evidence="1">Uncharacterized protein</fullName>
    </submittedName>
</protein>
<name>A0ABN3Q798_9ACTN</name>
<sequence>MRKAPAERRAPVPFRLLTACPVAPYGQNTIVWFEAGGLTKTGSGQLQAADEGSTYGAFGGSI</sequence>
<reference evidence="1 2" key="1">
    <citation type="journal article" date="2019" name="Int. J. Syst. Evol. Microbiol.">
        <title>The Global Catalogue of Microorganisms (GCM) 10K type strain sequencing project: providing services to taxonomists for standard genome sequencing and annotation.</title>
        <authorList>
            <consortium name="The Broad Institute Genomics Platform"/>
            <consortium name="The Broad Institute Genome Sequencing Center for Infectious Disease"/>
            <person name="Wu L."/>
            <person name="Ma J."/>
        </authorList>
    </citation>
    <scope>NUCLEOTIDE SEQUENCE [LARGE SCALE GENOMIC DNA]</scope>
    <source>
        <strain evidence="1 2">JCM 6833</strain>
    </source>
</reference>
<evidence type="ECO:0000313" key="1">
    <source>
        <dbReference type="EMBL" id="GAA2615169.1"/>
    </source>
</evidence>
<keyword evidence="2" id="KW-1185">Reference proteome</keyword>
<dbReference type="Proteomes" id="UP001501509">
    <property type="component" value="Unassembled WGS sequence"/>
</dbReference>
<dbReference type="EMBL" id="BAAATD010000008">
    <property type="protein sequence ID" value="GAA2615169.1"/>
    <property type="molecule type" value="Genomic_DNA"/>
</dbReference>
<evidence type="ECO:0000313" key="2">
    <source>
        <dbReference type="Proteomes" id="UP001501509"/>
    </source>
</evidence>
<gene>
    <name evidence="1" type="ORF">GCM10010411_57700</name>
</gene>